<feature type="transmembrane region" description="Helical" evidence="1">
    <location>
        <begin position="60"/>
        <end position="81"/>
    </location>
</feature>
<evidence type="ECO:0000256" key="1">
    <source>
        <dbReference type="SAM" id="Phobius"/>
    </source>
</evidence>
<dbReference type="AlphaFoldDB" id="A0A840CX41"/>
<feature type="transmembrane region" description="Helical" evidence="1">
    <location>
        <begin position="101"/>
        <end position="119"/>
    </location>
</feature>
<name>A0A840CX41_9BACT</name>
<comment type="caution">
    <text evidence="2">The sequence shown here is derived from an EMBL/GenBank/DDBJ whole genome shotgun (WGS) entry which is preliminary data.</text>
</comment>
<sequence>MSFKFRFNLKPFIIFLIIFIVEIIIAKFVNDSFVRPYGGDILVVILMYYFVKTFVQTKPLYIVTGVVLFAWFVETGQYFNLVEVLNMQNNKVMRTVIGSSFSWGDIVCYTVGGAICYFIDRKQGDKDNAEAKLQ</sequence>
<keyword evidence="3" id="KW-1185">Reference proteome</keyword>
<gene>
    <name evidence="2" type="ORF">GGR21_003252</name>
</gene>
<evidence type="ECO:0000313" key="3">
    <source>
        <dbReference type="Proteomes" id="UP000555103"/>
    </source>
</evidence>
<accession>A0A840CX41</accession>
<keyword evidence="1" id="KW-1133">Transmembrane helix</keyword>
<dbReference type="Proteomes" id="UP000555103">
    <property type="component" value="Unassembled WGS sequence"/>
</dbReference>
<evidence type="ECO:0000313" key="2">
    <source>
        <dbReference type="EMBL" id="MBB4037335.1"/>
    </source>
</evidence>
<dbReference type="RefSeq" id="WP_183308182.1">
    <property type="nucleotide sequence ID" value="NZ_JACIEP010000013.1"/>
</dbReference>
<reference evidence="2 3" key="1">
    <citation type="submission" date="2020-08" db="EMBL/GenBank/DDBJ databases">
        <title>Genomic Encyclopedia of Type Strains, Phase IV (KMG-IV): sequencing the most valuable type-strain genomes for metagenomic binning, comparative biology and taxonomic classification.</title>
        <authorList>
            <person name="Goeker M."/>
        </authorList>
    </citation>
    <scope>NUCLEOTIDE SEQUENCE [LARGE SCALE GENOMIC DNA]</scope>
    <source>
        <strain evidence="2 3">DSM 104969</strain>
    </source>
</reference>
<feature type="transmembrane region" description="Helical" evidence="1">
    <location>
        <begin position="35"/>
        <end position="51"/>
    </location>
</feature>
<proteinExistence type="predicted"/>
<dbReference type="EMBL" id="JACIEP010000013">
    <property type="protein sequence ID" value="MBB4037335.1"/>
    <property type="molecule type" value="Genomic_DNA"/>
</dbReference>
<dbReference type="InterPro" id="IPR021257">
    <property type="entry name" value="DUF2809"/>
</dbReference>
<organism evidence="2 3">
    <name type="scientific">Dysgonomonas hofstadii</name>
    <dbReference type="NCBI Taxonomy" id="637886"/>
    <lineage>
        <taxon>Bacteria</taxon>
        <taxon>Pseudomonadati</taxon>
        <taxon>Bacteroidota</taxon>
        <taxon>Bacteroidia</taxon>
        <taxon>Bacteroidales</taxon>
        <taxon>Dysgonomonadaceae</taxon>
        <taxon>Dysgonomonas</taxon>
    </lineage>
</organism>
<feature type="transmembrane region" description="Helical" evidence="1">
    <location>
        <begin position="12"/>
        <end position="29"/>
    </location>
</feature>
<keyword evidence="1" id="KW-0472">Membrane</keyword>
<keyword evidence="1" id="KW-0812">Transmembrane</keyword>
<dbReference type="Pfam" id="PF10990">
    <property type="entry name" value="DUF2809"/>
    <property type="match status" value="1"/>
</dbReference>
<protein>
    <submittedName>
        <fullName evidence="2">DNA integrity scanning protein DisA with diadenylate cyclase activity</fullName>
    </submittedName>
</protein>